<dbReference type="GO" id="GO:0016787">
    <property type="term" value="F:hydrolase activity"/>
    <property type="evidence" value="ECO:0007669"/>
    <property type="project" value="UniProtKB-KW"/>
</dbReference>
<name>A0A368Y7F5_9BACI</name>
<dbReference type="InterPro" id="IPR003833">
    <property type="entry name" value="CT_C_D"/>
</dbReference>
<evidence type="ECO:0000256" key="3">
    <source>
        <dbReference type="ARBA" id="ARBA00022840"/>
    </source>
</evidence>
<dbReference type="Gene3D" id="3.30.1360.40">
    <property type="match status" value="1"/>
</dbReference>
<dbReference type="NCBIfam" id="TIGR00370">
    <property type="entry name" value="5-oxoprolinase subunit PxpB"/>
    <property type="match status" value="1"/>
</dbReference>
<evidence type="ECO:0000313" key="6">
    <source>
        <dbReference type="Proteomes" id="UP000252585"/>
    </source>
</evidence>
<accession>A0A368Y7F5</accession>
<dbReference type="PANTHER" id="PTHR34698:SF2">
    <property type="entry name" value="5-OXOPROLINASE SUBUNIT B"/>
    <property type="match status" value="1"/>
</dbReference>
<dbReference type="PANTHER" id="PTHR34698">
    <property type="entry name" value="5-OXOPROLINASE SUBUNIT B"/>
    <property type="match status" value="1"/>
</dbReference>
<dbReference type="RefSeq" id="WP_170132901.1">
    <property type="nucleotide sequence ID" value="NZ_QPJJ01000003.1"/>
</dbReference>
<dbReference type="Gene3D" id="2.40.100.10">
    <property type="entry name" value="Cyclophilin-like"/>
    <property type="match status" value="1"/>
</dbReference>
<dbReference type="Pfam" id="PF02682">
    <property type="entry name" value="CT_C_D"/>
    <property type="match status" value="1"/>
</dbReference>
<dbReference type="AlphaFoldDB" id="A0A368Y7F5"/>
<dbReference type="InterPro" id="IPR029000">
    <property type="entry name" value="Cyclophilin-like_dom_sf"/>
</dbReference>
<sequence length="232" mass="26120">MKILELTSVAEDAIRIEFEPSDIQAFNQQIILWKDVLTKKLSPIVTDVVMGYRTLTIYFNPLQISHTKVTQKINDAINKSSTYKTPSRLVKIPVCYDIEYGIDLEEVAAYHKLSLDNIIEKHSNSTYFVNFLGFSPGFPFLSGMSKHLATPRMETPRRKVPAGSVAIAGDQTGIYPSSSPGGWNIIGRTNVELLTLTKKEPSLLLPGDHLQFYPISKEDFDRRKSKVEVISK</sequence>
<keyword evidence="3" id="KW-0067">ATP-binding</keyword>
<evidence type="ECO:0000259" key="4">
    <source>
        <dbReference type="SMART" id="SM00796"/>
    </source>
</evidence>
<dbReference type="EMBL" id="QPJJ01000003">
    <property type="protein sequence ID" value="RCW74747.1"/>
    <property type="molecule type" value="Genomic_DNA"/>
</dbReference>
<proteinExistence type="predicted"/>
<evidence type="ECO:0000313" key="5">
    <source>
        <dbReference type="EMBL" id="RCW74747.1"/>
    </source>
</evidence>
<organism evidence="5 6">
    <name type="scientific">Saliterribacillus persicus</name>
    <dbReference type="NCBI Taxonomy" id="930114"/>
    <lineage>
        <taxon>Bacteria</taxon>
        <taxon>Bacillati</taxon>
        <taxon>Bacillota</taxon>
        <taxon>Bacilli</taxon>
        <taxon>Bacillales</taxon>
        <taxon>Bacillaceae</taxon>
        <taxon>Saliterribacillus</taxon>
    </lineage>
</organism>
<feature type="domain" description="Carboxyltransferase" evidence="4">
    <location>
        <begin position="4"/>
        <end position="204"/>
    </location>
</feature>
<comment type="caution">
    <text evidence="5">The sequence shown here is derived from an EMBL/GenBank/DDBJ whole genome shotgun (WGS) entry which is preliminary data.</text>
</comment>
<dbReference type="SUPFAM" id="SSF50891">
    <property type="entry name" value="Cyclophilin-like"/>
    <property type="match status" value="1"/>
</dbReference>
<dbReference type="SUPFAM" id="SSF160467">
    <property type="entry name" value="PH0987 N-terminal domain-like"/>
    <property type="match status" value="1"/>
</dbReference>
<gene>
    <name evidence="5" type="ORF">DFR57_10343</name>
</gene>
<evidence type="ECO:0000256" key="2">
    <source>
        <dbReference type="ARBA" id="ARBA00022801"/>
    </source>
</evidence>
<dbReference type="Proteomes" id="UP000252585">
    <property type="component" value="Unassembled WGS sequence"/>
</dbReference>
<dbReference type="GO" id="GO:0005524">
    <property type="term" value="F:ATP binding"/>
    <property type="evidence" value="ECO:0007669"/>
    <property type="project" value="UniProtKB-KW"/>
</dbReference>
<reference evidence="5 6" key="1">
    <citation type="submission" date="2018-07" db="EMBL/GenBank/DDBJ databases">
        <title>Genomic Encyclopedia of Type Strains, Phase IV (KMG-IV): sequencing the most valuable type-strain genomes for metagenomic binning, comparative biology and taxonomic classification.</title>
        <authorList>
            <person name="Goeker M."/>
        </authorList>
    </citation>
    <scope>NUCLEOTIDE SEQUENCE [LARGE SCALE GENOMIC DNA]</scope>
    <source>
        <strain evidence="5 6">DSM 27696</strain>
    </source>
</reference>
<keyword evidence="6" id="KW-1185">Reference proteome</keyword>
<keyword evidence="2" id="KW-0378">Hydrolase</keyword>
<evidence type="ECO:0000256" key="1">
    <source>
        <dbReference type="ARBA" id="ARBA00022741"/>
    </source>
</evidence>
<dbReference type="SMART" id="SM00796">
    <property type="entry name" value="AHS1"/>
    <property type="match status" value="1"/>
</dbReference>
<protein>
    <submittedName>
        <fullName evidence="5">Inhibitor of KinA</fullName>
    </submittedName>
</protein>
<keyword evidence="1" id="KW-0547">Nucleotide-binding</keyword>
<dbReference type="InterPro" id="IPR010016">
    <property type="entry name" value="PxpB"/>
</dbReference>